<gene>
    <name evidence="1" type="ORF">Anapl_13695</name>
</gene>
<proteinExistence type="predicted"/>
<protein>
    <submittedName>
        <fullName evidence="1">Uncharacterized protein</fullName>
    </submittedName>
</protein>
<organism evidence="1 2">
    <name type="scientific">Anas platyrhynchos</name>
    <name type="common">Mallard</name>
    <name type="synonym">Anas boschas</name>
    <dbReference type="NCBI Taxonomy" id="8839"/>
    <lineage>
        <taxon>Eukaryota</taxon>
        <taxon>Metazoa</taxon>
        <taxon>Chordata</taxon>
        <taxon>Craniata</taxon>
        <taxon>Vertebrata</taxon>
        <taxon>Euteleostomi</taxon>
        <taxon>Archelosauria</taxon>
        <taxon>Archosauria</taxon>
        <taxon>Dinosauria</taxon>
        <taxon>Saurischia</taxon>
        <taxon>Theropoda</taxon>
        <taxon>Coelurosauria</taxon>
        <taxon>Aves</taxon>
        <taxon>Neognathae</taxon>
        <taxon>Galloanserae</taxon>
        <taxon>Anseriformes</taxon>
        <taxon>Anatidae</taxon>
        <taxon>Anatinae</taxon>
        <taxon>Anas</taxon>
    </lineage>
</organism>
<sequence length="85" mass="9521">MLTALGCFPIAYEQGTEQANSLPLGSQDDMVKRMLDLSMTDVDAGFDSVQPRKAEMSAKEHRDYSFLCILDYNSKEYKAKAGITY</sequence>
<reference evidence="2" key="1">
    <citation type="journal article" date="2013" name="Nat. Genet.">
        <title>The duck genome and transcriptome provide insight into an avian influenza virus reservoir species.</title>
        <authorList>
            <person name="Huang Y."/>
            <person name="Li Y."/>
            <person name="Burt D.W."/>
            <person name="Chen H."/>
            <person name="Zhang Y."/>
            <person name="Qian W."/>
            <person name="Kim H."/>
            <person name="Gan S."/>
            <person name="Zhao Y."/>
            <person name="Li J."/>
            <person name="Yi K."/>
            <person name="Feng H."/>
            <person name="Zhu P."/>
            <person name="Li B."/>
            <person name="Liu Q."/>
            <person name="Fairley S."/>
            <person name="Magor K.E."/>
            <person name="Du Z."/>
            <person name="Hu X."/>
            <person name="Goodman L."/>
            <person name="Tafer H."/>
            <person name="Vignal A."/>
            <person name="Lee T."/>
            <person name="Kim K.W."/>
            <person name="Sheng Z."/>
            <person name="An Y."/>
            <person name="Searle S."/>
            <person name="Herrero J."/>
            <person name="Groenen M.A."/>
            <person name="Crooijmans R.P."/>
            <person name="Faraut T."/>
            <person name="Cai Q."/>
            <person name="Webster R.G."/>
            <person name="Aldridge J.R."/>
            <person name="Warren W.C."/>
            <person name="Bartschat S."/>
            <person name="Kehr S."/>
            <person name="Marz M."/>
            <person name="Stadler P.F."/>
            <person name="Smith J."/>
            <person name="Kraus R.H."/>
            <person name="Zhao Y."/>
            <person name="Ren L."/>
            <person name="Fei J."/>
            <person name="Morisson M."/>
            <person name="Kaiser P."/>
            <person name="Griffin D.K."/>
            <person name="Rao M."/>
            <person name="Pitel F."/>
            <person name="Wang J."/>
            <person name="Li N."/>
        </authorList>
    </citation>
    <scope>NUCLEOTIDE SEQUENCE [LARGE SCALE GENOMIC DNA]</scope>
</reference>
<evidence type="ECO:0000313" key="1">
    <source>
        <dbReference type="EMBL" id="EOA94236.1"/>
    </source>
</evidence>
<dbReference type="AlphaFoldDB" id="R0JB84"/>
<keyword evidence="2" id="KW-1185">Reference proteome</keyword>
<evidence type="ECO:0000313" key="2">
    <source>
        <dbReference type="Proteomes" id="UP000296049"/>
    </source>
</evidence>
<dbReference type="EMBL" id="KB744909">
    <property type="protein sequence ID" value="EOA94236.1"/>
    <property type="molecule type" value="Genomic_DNA"/>
</dbReference>
<accession>R0JB84</accession>
<dbReference type="Proteomes" id="UP000296049">
    <property type="component" value="Unassembled WGS sequence"/>
</dbReference>
<name>R0JB84_ANAPL</name>